<dbReference type="InterPro" id="IPR051162">
    <property type="entry name" value="T4SS_component"/>
</dbReference>
<name>A0A8J8CEE7_9EURY</name>
<dbReference type="InterPro" id="IPR027417">
    <property type="entry name" value="P-loop_NTPase"/>
</dbReference>
<feature type="domain" description="PrgI-like" evidence="3">
    <location>
        <begin position="25"/>
        <end position="104"/>
    </location>
</feature>
<proteinExistence type="predicted"/>
<dbReference type="AlphaFoldDB" id="A0A8J8CEE7"/>
<dbReference type="InterPro" id="IPR058597">
    <property type="entry name" value="PrgI-like_dom"/>
</dbReference>
<dbReference type="EMBL" id="RKLQ01000005">
    <property type="protein sequence ID" value="MBX0305650.1"/>
    <property type="molecule type" value="Genomic_DNA"/>
</dbReference>
<evidence type="ECO:0000313" key="5">
    <source>
        <dbReference type="EMBL" id="MBX0305650.1"/>
    </source>
</evidence>
<feature type="domain" description="TraC-like" evidence="4">
    <location>
        <begin position="119"/>
        <end position="324"/>
    </location>
</feature>
<dbReference type="PANTHER" id="PTHR30121">
    <property type="entry name" value="UNCHARACTERIZED PROTEIN YJGR-RELATED"/>
    <property type="match status" value="1"/>
</dbReference>
<dbReference type="Pfam" id="PF26592">
    <property type="entry name" value="PrgI_like"/>
    <property type="match status" value="1"/>
</dbReference>
<dbReference type="Pfam" id="PF26593">
    <property type="entry name" value="TraC-like"/>
    <property type="match status" value="1"/>
</dbReference>
<keyword evidence="2" id="KW-0472">Membrane</keyword>
<keyword evidence="2" id="KW-0812">Transmembrane</keyword>
<keyword evidence="2" id="KW-1133">Transmembrane helix</keyword>
<protein>
    <submittedName>
        <fullName evidence="5">Conjugal transfer protein</fullName>
    </submittedName>
</protein>
<dbReference type="Proteomes" id="UP000783863">
    <property type="component" value="Unassembled WGS sequence"/>
</dbReference>
<evidence type="ECO:0000259" key="4">
    <source>
        <dbReference type="Pfam" id="PF26593"/>
    </source>
</evidence>
<dbReference type="SUPFAM" id="SSF52540">
    <property type="entry name" value="P-loop containing nucleoside triphosphate hydrolases"/>
    <property type="match status" value="1"/>
</dbReference>
<keyword evidence="6" id="KW-1185">Reference proteome</keyword>
<dbReference type="Gene3D" id="3.40.50.300">
    <property type="entry name" value="P-loop containing nucleotide triphosphate hydrolases"/>
    <property type="match status" value="2"/>
</dbReference>
<feature type="compositionally biased region" description="Polar residues" evidence="1">
    <location>
        <begin position="1083"/>
        <end position="1092"/>
    </location>
</feature>
<dbReference type="RefSeq" id="WP_220589847.1">
    <property type="nucleotide sequence ID" value="NZ_RKLQ01000005.1"/>
</dbReference>
<comment type="caution">
    <text evidence="5">The sequence shown here is derived from an EMBL/GenBank/DDBJ whole genome shotgun (WGS) entry which is preliminary data.</text>
</comment>
<evidence type="ECO:0000259" key="3">
    <source>
        <dbReference type="Pfam" id="PF26592"/>
    </source>
</evidence>
<dbReference type="PANTHER" id="PTHR30121:SF6">
    <property type="entry name" value="SLR6007 PROTEIN"/>
    <property type="match status" value="1"/>
</dbReference>
<evidence type="ECO:0000256" key="2">
    <source>
        <dbReference type="SAM" id="Phobius"/>
    </source>
</evidence>
<accession>A0A8J8CEE7</accession>
<gene>
    <name evidence="5" type="ORF">EGD98_18565</name>
</gene>
<feature type="transmembrane region" description="Helical" evidence="2">
    <location>
        <begin position="35"/>
        <end position="54"/>
    </location>
</feature>
<evidence type="ECO:0000256" key="1">
    <source>
        <dbReference type="SAM" id="MobiDB-lite"/>
    </source>
</evidence>
<organism evidence="5 6">
    <name type="scientific">Haloarcula salinisoli</name>
    <dbReference type="NCBI Taxonomy" id="2487746"/>
    <lineage>
        <taxon>Archaea</taxon>
        <taxon>Methanobacteriati</taxon>
        <taxon>Methanobacteriota</taxon>
        <taxon>Stenosarchaea group</taxon>
        <taxon>Halobacteria</taxon>
        <taxon>Halobacteriales</taxon>
        <taxon>Haloarculaceae</taxon>
        <taxon>Haloarcula</taxon>
    </lineage>
</organism>
<sequence>MAQAQQNPQQYSTNIIHGSLGDTTEFWGGYTGGELLLFAAPVILFVLVLGMPFVPASATLPALLGLILAEGGLFTLRAVRPNYYRLTEWLRVRAFWRVKEEEHTVEDGTQDTRNATRLKRIMPHGIERADGAYVGAVEVQPANMALEDGEQWQNAVQSLTEMVNSLEGTAKIYVTTRDADNTEHIEAHKERLEDADTQNHSIFRGVLMEWLNRHTDDDGEIVAETEMQREYYIIVTVTDAEIEDLVSDDASVANYLEDLPVVGELVSSVGSNGLTAGEREEHKAKKLHDRLSRVARSVDSLYRCRSEPVSSYKLAQLTKDYWACEPRQFGDIEQAANISPITYSDRELARASEMLENHAAAEGTDSETRGIDEAVEAPHGVSNPGHEHQSLVAPTAIDWAEDHALIDQETYARTFWVETFPEEPSNGLLERLLLDTDLRADVSIHIDPYDTQEALAVMENWISSLQVVQDDQGQIQAEDIQQDVNQAKFIRQMVRRNHTSLFRAGVFVRITADSKEQLRRRTNQLESVLRDSPANCGIKRATRRQEDGLVTVSPIGANELGKDRLSSMTSEALGSLFPFSSNYLRMENGIEYGTHGHNNSSLLIDPWDLETGHSELVTGMPGGGKTHGTQARAMRMMKKRPDVKQVYIDPVGDMRGSAKMLDAKTITVSGETPLNPCEMHPTPEHILEQSPDMQPVAAKKDEVYGVIENFLEARDVHLEMHSGLITFIIDTIFAESDIVPDDPSTHTPENSPNMQDFLDLLDRLQDSPGMFPGATTDSSRQKIREYADELSVALHPFREGSTYGNLSQASDMKLIDDSSKAVYLDLQQVEGTGDGLGKQSFIMQLLLSTLYQQAKNMDSKVEIIIDEAHYLFNDDANLAFLNQIARHQRHAGLRLVMLSQTLQEFYDNGVAEEIAGMCPIMVHHREPDLGDHTAKKAGLTSEQQYYIQTAEAGKESIGDGQGYSQALVRVDEHGDYPLTIRTSWEEKRVIDLDAHGRDVLDELADQVSPKVQQFEQFVYSEAMEHELTQVHGLPPEQAERLLNGLSEDELVEIASVALDRQMTSKAVADGGASTAVDEPPSDPQQRTSSSTDGVLELTEPETPDGATGDNPQPSERQPEPGVPGDDERTVTFDPDGDSIWRTEDKTTASGDANE</sequence>
<dbReference type="InterPro" id="IPR058596">
    <property type="entry name" value="TraC-like_dom"/>
</dbReference>
<feature type="region of interest" description="Disordered" evidence="1">
    <location>
        <begin position="1065"/>
        <end position="1154"/>
    </location>
</feature>
<evidence type="ECO:0000313" key="6">
    <source>
        <dbReference type="Proteomes" id="UP000783863"/>
    </source>
</evidence>
<reference evidence="5" key="1">
    <citation type="submission" date="2021-06" db="EMBL/GenBank/DDBJ databases">
        <title>Halomicroarcula sp. F24A a new haloarchaeum isolated from saline soil.</title>
        <authorList>
            <person name="Duran-Viseras A."/>
            <person name="Sanchez-Porro C."/>
            <person name="Ventosa A."/>
        </authorList>
    </citation>
    <scope>NUCLEOTIDE SEQUENCE</scope>
    <source>
        <strain evidence="5">F24A</strain>
    </source>
</reference>